<dbReference type="VEuPathDB" id="FungiDB:PABG_02568"/>
<gene>
    <name evidence="1" type="ORF">ACO22_02616</name>
</gene>
<accession>A0A1D2JI61</accession>
<proteinExistence type="predicted"/>
<dbReference type="EMBL" id="LZYO01000084">
    <property type="protein sequence ID" value="ODH37341.1"/>
    <property type="molecule type" value="Genomic_DNA"/>
</dbReference>
<comment type="caution">
    <text evidence="1">The sequence shown here is derived from an EMBL/GenBank/DDBJ whole genome shotgun (WGS) entry which is preliminary data.</text>
</comment>
<dbReference type="VEuPathDB" id="FungiDB:PADG_00999"/>
<evidence type="ECO:0008006" key="3">
    <source>
        <dbReference type="Google" id="ProtNLM"/>
    </source>
</evidence>
<name>A0A1D2JI61_PARBR</name>
<sequence length="188" mass="20799">MGEPTVNGEKLSSQFLHELATIPLISDSITYLKSNPYGQKSLQLADKSYSTYAKPVLPLLSKPFHYVAPYVAKADSLSSEGLKRVEDRFPIVKEDTENIKGTLKNYVDKPFKVVQEGKQHLLQVYSTEYKNCGGGEGYVSVGKAVLITGIIITSESLEWLKGFIMKTEKETQKGVGKVAKKIHSEKVA</sequence>
<protein>
    <recommendedName>
        <fullName evidence="3">CAP20</fullName>
    </recommendedName>
</protein>
<evidence type="ECO:0000313" key="2">
    <source>
        <dbReference type="Proteomes" id="UP000242814"/>
    </source>
</evidence>
<reference evidence="1 2" key="1">
    <citation type="submission" date="2016-06" db="EMBL/GenBank/DDBJ databases">
        <authorList>
            <person name="Kjaerup R.B."/>
            <person name="Dalgaard T.S."/>
            <person name="Juul-Madsen H.R."/>
        </authorList>
    </citation>
    <scope>NUCLEOTIDE SEQUENCE [LARGE SCALE GENOMIC DNA]</scope>
    <source>
        <strain evidence="1 2">Pb300</strain>
    </source>
</reference>
<dbReference type="Proteomes" id="UP000242814">
    <property type="component" value="Unassembled WGS sequence"/>
</dbReference>
<organism evidence="1 2">
    <name type="scientific">Paracoccidioides brasiliensis</name>
    <dbReference type="NCBI Taxonomy" id="121759"/>
    <lineage>
        <taxon>Eukaryota</taxon>
        <taxon>Fungi</taxon>
        <taxon>Dikarya</taxon>
        <taxon>Ascomycota</taxon>
        <taxon>Pezizomycotina</taxon>
        <taxon>Eurotiomycetes</taxon>
        <taxon>Eurotiomycetidae</taxon>
        <taxon>Onygenales</taxon>
        <taxon>Ajellomycetaceae</taxon>
        <taxon>Paracoccidioides</taxon>
    </lineage>
</organism>
<dbReference type="AlphaFoldDB" id="A0A1D2JI61"/>
<evidence type="ECO:0000313" key="1">
    <source>
        <dbReference type="EMBL" id="ODH37341.1"/>
    </source>
</evidence>